<dbReference type="InterPro" id="IPR029058">
    <property type="entry name" value="AB_hydrolase_fold"/>
</dbReference>
<evidence type="ECO:0000256" key="3">
    <source>
        <dbReference type="SAM" id="SignalP"/>
    </source>
</evidence>
<dbReference type="Gene3D" id="3.40.50.1820">
    <property type="entry name" value="alpha/beta hydrolase"/>
    <property type="match status" value="1"/>
</dbReference>
<dbReference type="InterPro" id="IPR010126">
    <property type="entry name" value="Esterase_phb"/>
</dbReference>
<evidence type="ECO:0000313" key="5">
    <source>
        <dbReference type="Proteomes" id="UP000617555"/>
    </source>
</evidence>
<evidence type="ECO:0000256" key="1">
    <source>
        <dbReference type="ARBA" id="ARBA00022729"/>
    </source>
</evidence>
<dbReference type="NCBIfam" id="TIGR01840">
    <property type="entry name" value="esterase_phb"/>
    <property type="match status" value="1"/>
</dbReference>
<feature type="chain" id="PRO_5047482052" evidence="3">
    <location>
        <begin position="35"/>
        <end position="328"/>
    </location>
</feature>
<dbReference type="InterPro" id="IPR050955">
    <property type="entry name" value="Plant_Biomass_Hydrol_Est"/>
</dbReference>
<proteinExistence type="predicted"/>
<dbReference type="SUPFAM" id="SSF53474">
    <property type="entry name" value="alpha/beta-Hydrolases"/>
    <property type="match status" value="2"/>
</dbReference>
<organism evidence="4 5">
    <name type="scientific">Shewanella inventionis</name>
    <dbReference type="NCBI Taxonomy" id="1738770"/>
    <lineage>
        <taxon>Bacteria</taxon>
        <taxon>Pseudomonadati</taxon>
        <taxon>Pseudomonadota</taxon>
        <taxon>Gammaproteobacteria</taxon>
        <taxon>Alteromonadales</taxon>
        <taxon>Shewanellaceae</taxon>
        <taxon>Shewanella</taxon>
    </lineage>
</organism>
<evidence type="ECO:0000313" key="4">
    <source>
        <dbReference type="EMBL" id="GGB52357.1"/>
    </source>
</evidence>
<dbReference type="PANTHER" id="PTHR43037:SF1">
    <property type="entry name" value="BLL1128 PROTEIN"/>
    <property type="match status" value="1"/>
</dbReference>
<name>A0ABQ1IVY8_9GAMM</name>
<protein>
    <submittedName>
        <fullName evidence="4">LpqC, poly</fullName>
    </submittedName>
</protein>
<reference evidence="5" key="1">
    <citation type="journal article" date="2019" name="Int. J. Syst. Evol. Microbiol.">
        <title>The Global Catalogue of Microorganisms (GCM) 10K type strain sequencing project: providing services to taxonomists for standard genome sequencing and annotation.</title>
        <authorList>
            <consortium name="The Broad Institute Genomics Platform"/>
            <consortium name="The Broad Institute Genome Sequencing Center for Infectious Disease"/>
            <person name="Wu L."/>
            <person name="Ma J."/>
        </authorList>
    </citation>
    <scope>NUCLEOTIDE SEQUENCE [LARGE SCALE GENOMIC DNA]</scope>
    <source>
        <strain evidence="5">CGMCC 1.15339</strain>
    </source>
</reference>
<comment type="caution">
    <text evidence="4">The sequence shown here is derived from an EMBL/GenBank/DDBJ whole genome shotgun (WGS) entry which is preliminary data.</text>
</comment>
<keyword evidence="5" id="KW-1185">Reference proteome</keyword>
<accession>A0ABQ1IVY8</accession>
<dbReference type="PANTHER" id="PTHR43037">
    <property type="entry name" value="UNNAMED PRODUCT-RELATED"/>
    <property type="match status" value="1"/>
</dbReference>
<evidence type="ECO:0000256" key="2">
    <source>
        <dbReference type="ARBA" id="ARBA00022801"/>
    </source>
</evidence>
<keyword evidence="2" id="KW-0378">Hydrolase</keyword>
<dbReference type="Pfam" id="PF10503">
    <property type="entry name" value="Esterase_PHB"/>
    <property type="match status" value="1"/>
</dbReference>
<dbReference type="Proteomes" id="UP000617555">
    <property type="component" value="Unassembled WGS sequence"/>
</dbReference>
<dbReference type="EMBL" id="BMII01000007">
    <property type="protein sequence ID" value="GGB52357.1"/>
    <property type="molecule type" value="Genomic_DNA"/>
</dbReference>
<sequence length="328" mass="35266">MLNLEIAEMSNKKNSLTLPLLLLGWIFSIQSAQATDTHYTPLTDFGDNPGELTGFYLPATDTSNTSPTGDFSLVVLLHGCIQDGVELANKSGLTSLAIANKFAVLVPQQSYDNNVKACFNWFASQDTQIDSGEMLSIKNMILATQEKLGAKHVYVIGLSAGGAMASAAIVNYPNLFQSGAVIAGLPYPCADNLIKAISCMKQGPAQSVEELAQFAKAIHPKQTRWPSLSIWTGDSDNVVSANNAKMLASQWQVLTQSNAKPTVTNGSGYSVSRWKDNQNNTVIELVTINSFGHGIAVNPDIKHGGEQSDFLLKAPISSINEVIKFWGI</sequence>
<keyword evidence="1 3" id="KW-0732">Signal</keyword>
<feature type="signal peptide" evidence="3">
    <location>
        <begin position="1"/>
        <end position="34"/>
    </location>
</feature>
<gene>
    <name evidence="4" type="ORF">GCM10011607_11090</name>
</gene>